<protein>
    <recommendedName>
        <fullName evidence="1">Retrotransposon Copia-like N-terminal domain-containing protein</fullName>
    </recommendedName>
</protein>
<keyword evidence="3" id="KW-1185">Reference proteome</keyword>
<dbReference type="AlphaFoldDB" id="A0A0D2SY35"/>
<proteinExistence type="predicted"/>
<sequence>MSTDKKLVIPTDNPSLQISPVKLVGHNYLTWSRSCLLFIKDRGLQGYIIDKSSEPELTDSTFSQWDSTNPLVMAWLINSMQTHISKTYLLLDTVKKIWNFAALTYSRVGNDAQIF</sequence>
<gene>
    <name evidence="2" type="ORF">B456_008G098500</name>
</gene>
<reference evidence="2 3" key="1">
    <citation type="journal article" date="2012" name="Nature">
        <title>Repeated polyploidization of Gossypium genomes and the evolution of spinnable cotton fibres.</title>
        <authorList>
            <person name="Paterson A.H."/>
            <person name="Wendel J.F."/>
            <person name="Gundlach H."/>
            <person name="Guo H."/>
            <person name="Jenkins J."/>
            <person name="Jin D."/>
            <person name="Llewellyn D."/>
            <person name="Showmaker K.C."/>
            <person name="Shu S."/>
            <person name="Udall J."/>
            <person name="Yoo M.J."/>
            <person name="Byers R."/>
            <person name="Chen W."/>
            <person name="Doron-Faigenboim A."/>
            <person name="Duke M.V."/>
            <person name="Gong L."/>
            <person name="Grimwood J."/>
            <person name="Grover C."/>
            <person name="Grupp K."/>
            <person name="Hu G."/>
            <person name="Lee T.H."/>
            <person name="Li J."/>
            <person name="Lin L."/>
            <person name="Liu T."/>
            <person name="Marler B.S."/>
            <person name="Page J.T."/>
            <person name="Roberts A.W."/>
            <person name="Romanel E."/>
            <person name="Sanders W.S."/>
            <person name="Szadkowski E."/>
            <person name="Tan X."/>
            <person name="Tang H."/>
            <person name="Xu C."/>
            <person name="Wang J."/>
            <person name="Wang Z."/>
            <person name="Zhang D."/>
            <person name="Zhang L."/>
            <person name="Ashrafi H."/>
            <person name="Bedon F."/>
            <person name="Bowers J.E."/>
            <person name="Brubaker C.L."/>
            <person name="Chee P.W."/>
            <person name="Das S."/>
            <person name="Gingle A.R."/>
            <person name="Haigler C.H."/>
            <person name="Harker D."/>
            <person name="Hoffmann L.V."/>
            <person name="Hovav R."/>
            <person name="Jones D.C."/>
            <person name="Lemke C."/>
            <person name="Mansoor S."/>
            <person name="ur Rahman M."/>
            <person name="Rainville L.N."/>
            <person name="Rambani A."/>
            <person name="Reddy U.K."/>
            <person name="Rong J.K."/>
            <person name="Saranga Y."/>
            <person name="Scheffler B.E."/>
            <person name="Scheffler J.A."/>
            <person name="Stelly D.M."/>
            <person name="Triplett B.A."/>
            <person name="Van Deynze A."/>
            <person name="Vaslin M.F."/>
            <person name="Waghmare V.N."/>
            <person name="Walford S.A."/>
            <person name="Wright R.J."/>
            <person name="Zaki E.A."/>
            <person name="Zhang T."/>
            <person name="Dennis E.S."/>
            <person name="Mayer K.F."/>
            <person name="Peterson D.G."/>
            <person name="Rokhsar D.S."/>
            <person name="Wang X."/>
            <person name="Schmutz J."/>
        </authorList>
    </citation>
    <scope>NUCLEOTIDE SEQUENCE [LARGE SCALE GENOMIC DNA]</scope>
</reference>
<organism evidence="2 3">
    <name type="scientific">Gossypium raimondii</name>
    <name type="common">Peruvian cotton</name>
    <name type="synonym">Gossypium klotzschianum subsp. raimondii</name>
    <dbReference type="NCBI Taxonomy" id="29730"/>
    <lineage>
        <taxon>Eukaryota</taxon>
        <taxon>Viridiplantae</taxon>
        <taxon>Streptophyta</taxon>
        <taxon>Embryophyta</taxon>
        <taxon>Tracheophyta</taxon>
        <taxon>Spermatophyta</taxon>
        <taxon>Magnoliopsida</taxon>
        <taxon>eudicotyledons</taxon>
        <taxon>Gunneridae</taxon>
        <taxon>Pentapetalae</taxon>
        <taxon>rosids</taxon>
        <taxon>malvids</taxon>
        <taxon>Malvales</taxon>
        <taxon>Malvaceae</taxon>
        <taxon>Malvoideae</taxon>
        <taxon>Gossypium</taxon>
    </lineage>
</organism>
<evidence type="ECO:0000313" key="3">
    <source>
        <dbReference type="Proteomes" id="UP000032304"/>
    </source>
</evidence>
<dbReference type="OMA" id="SMQTHIS"/>
<dbReference type="Gramene" id="KJB49029">
    <property type="protein sequence ID" value="KJB49029"/>
    <property type="gene ID" value="B456_008G098500"/>
</dbReference>
<evidence type="ECO:0000259" key="1">
    <source>
        <dbReference type="Pfam" id="PF14244"/>
    </source>
</evidence>
<dbReference type="PANTHER" id="PTHR37610:SF75">
    <property type="entry name" value="RETROTRANSPOSON COPIA-LIKE N-TERMINAL DOMAIN-CONTAINING PROTEIN"/>
    <property type="match status" value="1"/>
</dbReference>
<feature type="domain" description="Retrotransposon Copia-like N-terminal" evidence="1">
    <location>
        <begin position="10"/>
        <end position="48"/>
    </location>
</feature>
<dbReference type="InterPro" id="IPR029472">
    <property type="entry name" value="Copia-like_N"/>
</dbReference>
<name>A0A0D2SY35_GOSRA</name>
<evidence type="ECO:0000313" key="2">
    <source>
        <dbReference type="EMBL" id="KJB49029.1"/>
    </source>
</evidence>
<dbReference type="Proteomes" id="UP000032304">
    <property type="component" value="Chromosome 8"/>
</dbReference>
<dbReference type="PANTHER" id="PTHR37610">
    <property type="entry name" value="CCHC-TYPE DOMAIN-CONTAINING PROTEIN"/>
    <property type="match status" value="1"/>
</dbReference>
<dbReference type="EMBL" id="CM001747">
    <property type="protein sequence ID" value="KJB49029.1"/>
    <property type="molecule type" value="Genomic_DNA"/>
</dbReference>
<accession>A0A0D2SY35</accession>
<dbReference type="Pfam" id="PF14244">
    <property type="entry name" value="Retrotran_gag_3"/>
    <property type="match status" value="1"/>
</dbReference>